<dbReference type="SUPFAM" id="SSF50331">
    <property type="entry name" value="MOP-like"/>
    <property type="match status" value="1"/>
</dbReference>
<dbReference type="GO" id="GO:0016887">
    <property type="term" value="F:ATP hydrolysis activity"/>
    <property type="evidence" value="ECO:0007669"/>
    <property type="project" value="InterPro"/>
</dbReference>
<dbReference type="PANTHER" id="PTHR43875:SF15">
    <property type="entry name" value="TREHALOSE IMPORT ATP-BINDING PROTEIN SUGC"/>
    <property type="match status" value="1"/>
</dbReference>
<dbReference type="RefSeq" id="WP_101304556.1">
    <property type="nucleotide sequence ID" value="NZ_NXGX01000009.1"/>
</dbReference>
<dbReference type="InterPro" id="IPR008995">
    <property type="entry name" value="Mo/tungstate-bd_C_term_dom"/>
</dbReference>
<keyword evidence="4" id="KW-0547">Nucleotide-binding</keyword>
<evidence type="ECO:0000256" key="6">
    <source>
        <dbReference type="ARBA" id="ARBA00022967"/>
    </source>
</evidence>
<sequence length="365" mass="39767">MTTQIKLRDCAKTFTDGTRALAPFDLTIEGGETIVLLGPSGCGKTTILRMIAGLEFPDKGGVITFDGDDVTHQSIEKRRVGMVFQSYALFPNMTVAQNVAYGLKVHGVSREESDARVKAMLEMMHIEMLADRAIDQLSGGQRQRVALARAIAVQPRVLLLDEPLTALDAKLRVRLRTEINALLRKLGITAVYVTHDQEEAMALGDRIVVMQKGEIAQIGTPREIYCKPQNPFVADFVGAANLLDGQMRDGRLHIGNHVFDAVDAFDPRHGAIIDQGPVELFFRADGLSTCDAAHAHFTGRVEAVSYLGERLRLTVSGIGMHAVMIDTHADDIITAGADVHCQINPDRLTVFPARGDSTTAVSQAR</sequence>
<name>A0A2N3L1P9_9PROT</name>
<dbReference type="InterPro" id="IPR003593">
    <property type="entry name" value="AAA+_ATPase"/>
</dbReference>
<dbReference type="Proteomes" id="UP000233332">
    <property type="component" value="Unassembled WGS sequence"/>
</dbReference>
<organism evidence="9 10">
    <name type="scientific">Thalassospira lohafexi</name>
    <dbReference type="NCBI Taxonomy" id="744227"/>
    <lineage>
        <taxon>Bacteria</taxon>
        <taxon>Pseudomonadati</taxon>
        <taxon>Pseudomonadota</taxon>
        <taxon>Alphaproteobacteria</taxon>
        <taxon>Rhodospirillales</taxon>
        <taxon>Thalassospiraceae</taxon>
        <taxon>Thalassospira</taxon>
    </lineage>
</organism>
<dbReference type="FunFam" id="3.40.50.300:FF:000042">
    <property type="entry name" value="Maltose/maltodextrin ABC transporter, ATP-binding protein"/>
    <property type="match status" value="1"/>
</dbReference>
<keyword evidence="10" id="KW-1185">Reference proteome</keyword>
<dbReference type="PROSITE" id="PS50893">
    <property type="entry name" value="ABC_TRANSPORTER_2"/>
    <property type="match status" value="1"/>
</dbReference>
<evidence type="ECO:0000256" key="2">
    <source>
        <dbReference type="ARBA" id="ARBA00022448"/>
    </source>
</evidence>
<dbReference type="GO" id="GO:0005524">
    <property type="term" value="F:ATP binding"/>
    <property type="evidence" value="ECO:0007669"/>
    <property type="project" value="UniProtKB-KW"/>
</dbReference>
<dbReference type="InterPro" id="IPR013611">
    <property type="entry name" value="Transp-assoc_OB_typ2"/>
</dbReference>
<protein>
    <submittedName>
        <fullName evidence="9">ABC transporter ATP-binding protein</fullName>
    </submittedName>
</protein>
<dbReference type="SMART" id="SM00382">
    <property type="entry name" value="AAA"/>
    <property type="match status" value="1"/>
</dbReference>
<proteinExistence type="inferred from homology"/>
<dbReference type="GO" id="GO:0055052">
    <property type="term" value="C:ATP-binding cassette (ABC) transporter complex, substrate-binding subunit-containing"/>
    <property type="evidence" value="ECO:0007669"/>
    <property type="project" value="TreeGrafter"/>
</dbReference>
<evidence type="ECO:0000256" key="4">
    <source>
        <dbReference type="ARBA" id="ARBA00022741"/>
    </source>
</evidence>
<dbReference type="SUPFAM" id="SSF52540">
    <property type="entry name" value="P-loop containing nucleoside triphosphate hydrolases"/>
    <property type="match status" value="1"/>
</dbReference>
<dbReference type="Gene3D" id="3.40.50.300">
    <property type="entry name" value="P-loop containing nucleotide triphosphate hydrolases"/>
    <property type="match status" value="1"/>
</dbReference>
<dbReference type="InterPro" id="IPR047641">
    <property type="entry name" value="ABC_transpr_MalK/UgpC-like"/>
</dbReference>
<feature type="domain" description="ABC transporter" evidence="8">
    <location>
        <begin position="5"/>
        <end position="237"/>
    </location>
</feature>
<dbReference type="PROSITE" id="PS00211">
    <property type="entry name" value="ABC_TRANSPORTER_1"/>
    <property type="match status" value="1"/>
</dbReference>
<keyword evidence="6" id="KW-1278">Translocase</keyword>
<dbReference type="InterPro" id="IPR003439">
    <property type="entry name" value="ABC_transporter-like_ATP-bd"/>
</dbReference>
<evidence type="ECO:0000313" key="10">
    <source>
        <dbReference type="Proteomes" id="UP000233332"/>
    </source>
</evidence>
<evidence type="ECO:0000256" key="3">
    <source>
        <dbReference type="ARBA" id="ARBA00022475"/>
    </source>
</evidence>
<evidence type="ECO:0000313" key="9">
    <source>
        <dbReference type="EMBL" id="PKR56735.1"/>
    </source>
</evidence>
<keyword evidence="2" id="KW-0813">Transport</keyword>
<dbReference type="GO" id="GO:0140359">
    <property type="term" value="F:ABC-type transporter activity"/>
    <property type="evidence" value="ECO:0007669"/>
    <property type="project" value="UniProtKB-ARBA"/>
</dbReference>
<keyword evidence="3" id="KW-1003">Cell membrane</keyword>
<evidence type="ECO:0000259" key="8">
    <source>
        <dbReference type="PROSITE" id="PS50893"/>
    </source>
</evidence>
<keyword evidence="7" id="KW-0472">Membrane</keyword>
<dbReference type="Pfam" id="PF00005">
    <property type="entry name" value="ABC_tran"/>
    <property type="match status" value="1"/>
</dbReference>
<dbReference type="PANTHER" id="PTHR43875">
    <property type="entry name" value="MALTODEXTRIN IMPORT ATP-BINDING PROTEIN MSMX"/>
    <property type="match status" value="1"/>
</dbReference>
<dbReference type="InterPro" id="IPR017871">
    <property type="entry name" value="ABC_transporter-like_CS"/>
</dbReference>
<evidence type="ECO:0000256" key="7">
    <source>
        <dbReference type="ARBA" id="ARBA00023136"/>
    </source>
</evidence>
<reference evidence="9 10" key="1">
    <citation type="submission" date="2017-09" db="EMBL/GenBank/DDBJ databases">
        <title>Biodiversity and function of Thalassospira species in the particle-attached aromatic-hydrocarbon-degrading consortia from the surface seawater of the China South Sea.</title>
        <authorList>
            <person name="Dong C."/>
            <person name="Lai Q."/>
            <person name="Shao Z."/>
        </authorList>
    </citation>
    <scope>NUCLEOTIDE SEQUENCE [LARGE SCALE GENOMIC DNA]</scope>
    <source>
        <strain evidence="9 10">139Z-12</strain>
    </source>
</reference>
<accession>A0A2N3L1P9</accession>
<gene>
    <name evidence="9" type="ORF">COO92_18960</name>
</gene>
<dbReference type="AlphaFoldDB" id="A0A2N3L1P9"/>
<keyword evidence="5 9" id="KW-0067">ATP-binding</keyword>
<comment type="similarity">
    <text evidence="1">Belongs to the ABC transporter superfamily.</text>
</comment>
<evidence type="ECO:0000256" key="1">
    <source>
        <dbReference type="ARBA" id="ARBA00005417"/>
    </source>
</evidence>
<dbReference type="EMBL" id="NXGX01000009">
    <property type="protein sequence ID" value="PKR56735.1"/>
    <property type="molecule type" value="Genomic_DNA"/>
</dbReference>
<comment type="caution">
    <text evidence="9">The sequence shown here is derived from an EMBL/GenBank/DDBJ whole genome shotgun (WGS) entry which is preliminary data.</text>
</comment>
<evidence type="ECO:0000256" key="5">
    <source>
        <dbReference type="ARBA" id="ARBA00022840"/>
    </source>
</evidence>
<dbReference type="InterPro" id="IPR027417">
    <property type="entry name" value="P-loop_NTPase"/>
</dbReference>
<dbReference type="Pfam" id="PF08402">
    <property type="entry name" value="TOBE_2"/>
    <property type="match status" value="1"/>
</dbReference>